<dbReference type="Pfam" id="PF00795">
    <property type="entry name" value="CN_hydrolase"/>
    <property type="match status" value="1"/>
</dbReference>
<keyword evidence="1 3" id="KW-0378">Hydrolase</keyword>
<dbReference type="PROSITE" id="PS50263">
    <property type="entry name" value="CN_HYDROLASE"/>
    <property type="match status" value="1"/>
</dbReference>
<dbReference type="InterPro" id="IPR001110">
    <property type="entry name" value="UPF0012_CS"/>
</dbReference>
<dbReference type="Gene3D" id="3.60.110.10">
    <property type="entry name" value="Carbon-nitrogen hydrolase"/>
    <property type="match status" value="1"/>
</dbReference>
<accession>A0ABQ8UI06</accession>
<dbReference type="EMBL" id="JAPMOS010000025">
    <property type="protein sequence ID" value="KAJ4458849.1"/>
    <property type="molecule type" value="Genomic_DNA"/>
</dbReference>
<comment type="caution">
    <text evidence="3">The sequence shown here is derived from an EMBL/GenBank/DDBJ whole genome shotgun (WGS) entry which is preliminary data.</text>
</comment>
<proteinExistence type="predicted"/>
<name>A0ABQ8UI06_9EUKA</name>
<dbReference type="EC" id="3.5.5.1" evidence="3"/>
<gene>
    <name evidence="3" type="ORF">PAPYR_5377</name>
</gene>
<organism evidence="3 4">
    <name type="scientific">Paratrimastix pyriformis</name>
    <dbReference type="NCBI Taxonomy" id="342808"/>
    <lineage>
        <taxon>Eukaryota</taxon>
        <taxon>Metamonada</taxon>
        <taxon>Preaxostyla</taxon>
        <taxon>Paratrimastigidae</taxon>
        <taxon>Paratrimastix</taxon>
    </lineage>
</organism>
<dbReference type="InterPro" id="IPR003010">
    <property type="entry name" value="C-N_Hydrolase"/>
</dbReference>
<reference evidence="3" key="1">
    <citation type="journal article" date="2022" name="bioRxiv">
        <title>Genomics of Preaxostyla Flagellates Illuminates Evolutionary Transitions and the Path Towards Mitochondrial Loss.</title>
        <authorList>
            <person name="Novak L.V.F."/>
            <person name="Treitli S.C."/>
            <person name="Pyrih J."/>
            <person name="Halakuc P."/>
            <person name="Pipaliya S.V."/>
            <person name="Vacek V."/>
            <person name="Brzon O."/>
            <person name="Soukal P."/>
            <person name="Eme L."/>
            <person name="Dacks J.B."/>
            <person name="Karnkowska A."/>
            <person name="Elias M."/>
            <person name="Hampl V."/>
        </authorList>
    </citation>
    <scope>NUCLEOTIDE SEQUENCE</scope>
    <source>
        <strain evidence="3">RCP-MX</strain>
    </source>
</reference>
<dbReference type="SUPFAM" id="SSF56317">
    <property type="entry name" value="Carbon-nitrogen hydrolase"/>
    <property type="match status" value="1"/>
</dbReference>
<evidence type="ECO:0000313" key="3">
    <source>
        <dbReference type="EMBL" id="KAJ4458849.1"/>
    </source>
</evidence>
<evidence type="ECO:0000256" key="1">
    <source>
        <dbReference type="ARBA" id="ARBA00022801"/>
    </source>
</evidence>
<dbReference type="Proteomes" id="UP001141327">
    <property type="component" value="Unassembled WGS sequence"/>
</dbReference>
<dbReference type="GO" id="GO:0000257">
    <property type="term" value="F:nitrilase activity"/>
    <property type="evidence" value="ECO:0007669"/>
    <property type="project" value="UniProtKB-EC"/>
</dbReference>
<dbReference type="InterPro" id="IPR036526">
    <property type="entry name" value="C-N_Hydrolase_sf"/>
</dbReference>
<sequence>MNASASPADVAAPASLWPQPPPSQLLRVALLQLPITNDKAQNLATAEAAIREAVTTGGGADLVILPECFNCPYGASYFGPYAEPIPGGPTTARLSALARELAIPVLVGGSIPERTPEGRLHNTALVFDRTGALVATHRKAHLFDVDVPGGIRFVESETLSPGDQVTTFPTPWGTAGLGICYDVRFPHLASIMVERDGARLLIYPAAFNTTTGPLHWELLLRSRAVDFGCWVMACSPSRVPGATYQAFGHSMIVSPWGTVVATCEAGPSLVRATIDMAQVHQARQAIPVLSQRRWDLYTCDRPAPADDKDNLARQTALKVNVRNV</sequence>
<protein>
    <submittedName>
        <fullName evidence="3">Nitrilase</fullName>
        <ecNumber evidence="3">3.5.5.1</ecNumber>
    </submittedName>
</protein>
<keyword evidence="4" id="KW-1185">Reference proteome</keyword>
<dbReference type="InterPro" id="IPR045254">
    <property type="entry name" value="Nit1/2_C-N_Hydrolase"/>
</dbReference>
<dbReference type="PANTHER" id="PTHR23088">
    <property type="entry name" value="NITRILASE-RELATED"/>
    <property type="match status" value="1"/>
</dbReference>
<dbReference type="PANTHER" id="PTHR23088:SF30">
    <property type="entry name" value="OMEGA-AMIDASE NIT2"/>
    <property type="match status" value="1"/>
</dbReference>
<evidence type="ECO:0000259" key="2">
    <source>
        <dbReference type="PROSITE" id="PS50263"/>
    </source>
</evidence>
<dbReference type="PROSITE" id="PS01227">
    <property type="entry name" value="UPF0012"/>
    <property type="match status" value="1"/>
</dbReference>
<evidence type="ECO:0000313" key="4">
    <source>
        <dbReference type="Proteomes" id="UP001141327"/>
    </source>
</evidence>
<feature type="domain" description="CN hydrolase" evidence="2">
    <location>
        <begin position="26"/>
        <end position="276"/>
    </location>
</feature>
<dbReference type="CDD" id="cd07572">
    <property type="entry name" value="nit"/>
    <property type="match status" value="1"/>
</dbReference>